<dbReference type="SUPFAM" id="SSF53448">
    <property type="entry name" value="Nucleotide-diphospho-sugar transferases"/>
    <property type="match status" value="1"/>
</dbReference>
<organism evidence="2 3">
    <name type="scientific">Amborella trichopoda</name>
    <dbReference type="NCBI Taxonomy" id="13333"/>
    <lineage>
        <taxon>Eukaryota</taxon>
        <taxon>Viridiplantae</taxon>
        <taxon>Streptophyta</taxon>
        <taxon>Embryophyta</taxon>
        <taxon>Tracheophyta</taxon>
        <taxon>Spermatophyta</taxon>
        <taxon>Magnoliopsida</taxon>
        <taxon>Amborellales</taxon>
        <taxon>Amborellaceae</taxon>
        <taxon>Amborella</taxon>
    </lineage>
</organism>
<dbReference type="PANTHER" id="PTHR35105">
    <property type="entry name" value="EXPRESSED PROTEIN"/>
    <property type="match status" value="1"/>
</dbReference>
<dbReference type="HOGENOM" id="CLU_724323_0_0_1"/>
<feature type="region of interest" description="Disordered" evidence="1">
    <location>
        <begin position="51"/>
        <end position="115"/>
    </location>
</feature>
<dbReference type="Proteomes" id="UP000017836">
    <property type="component" value="Unassembled WGS sequence"/>
</dbReference>
<reference evidence="3" key="1">
    <citation type="journal article" date="2013" name="Science">
        <title>The Amborella genome and the evolution of flowering plants.</title>
        <authorList>
            <consortium name="Amborella Genome Project"/>
        </authorList>
    </citation>
    <scope>NUCLEOTIDE SEQUENCE [LARGE SCALE GENOMIC DNA]</scope>
</reference>
<evidence type="ECO:0000313" key="2">
    <source>
        <dbReference type="EMBL" id="ERN15683.1"/>
    </source>
</evidence>
<dbReference type="Gramene" id="ERN15683">
    <property type="protein sequence ID" value="ERN15683"/>
    <property type="gene ID" value="AMTR_s00048p00219370"/>
</dbReference>
<protein>
    <recommendedName>
        <fullName evidence="4">Glycosyltransferase</fullName>
    </recommendedName>
</protein>
<dbReference type="EMBL" id="KI392502">
    <property type="protein sequence ID" value="ERN15683.1"/>
    <property type="molecule type" value="Genomic_DNA"/>
</dbReference>
<dbReference type="InterPro" id="IPR029044">
    <property type="entry name" value="Nucleotide-diphossugar_trans"/>
</dbReference>
<proteinExistence type="predicted"/>
<dbReference type="Gene3D" id="3.90.550.10">
    <property type="entry name" value="Spore Coat Polysaccharide Biosynthesis Protein SpsA, Chain A"/>
    <property type="match status" value="1"/>
</dbReference>
<evidence type="ECO:0000256" key="1">
    <source>
        <dbReference type="SAM" id="MobiDB-lite"/>
    </source>
</evidence>
<dbReference type="AlphaFoldDB" id="U5D5Q8"/>
<evidence type="ECO:0000313" key="3">
    <source>
        <dbReference type="Proteomes" id="UP000017836"/>
    </source>
</evidence>
<keyword evidence="3" id="KW-1185">Reference proteome</keyword>
<gene>
    <name evidence="2" type="ORF">AMTR_s00048p00219370</name>
</gene>
<dbReference type="PANTHER" id="PTHR35105:SF2">
    <property type="entry name" value="PROTEIN CDI"/>
    <property type="match status" value="1"/>
</dbReference>
<evidence type="ECO:0008006" key="4">
    <source>
        <dbReference type="Google" id="ProtNLM"/>
    </source>
</evidence>
<dbReference type="eggNOG" id="ENOG502QPHU">
    <property type="taxonomic scope" value="Eukaryota"/>
</dbReference>
<accession>U5D5Q8</accession>
<name>U5D5Q8_AMBTC</name>
<sequence>MTGTKPCDLESKPSVDLNVSKKEMTACACEPTSLNSCGEDLQSCFSAPKPLSNGHLKKPVVNGHTDEPLINGHSELKPCDPESNPLVDESSGKTEPKSCNGNTDSLLKEPKSSDSSLGVLAPSSLVKKMKNLGLEKLKIFVGYDPKEDLAFEVCRYSILKRATIPVEVIPIKQSDLRAKGLYWRERGPTESTEFSFSRFLTPYLAGYNGWALFVDCDFLYTTDIKELTSLIDDKYAIMCVKHEYIPKESTKMDGVVQTVYPRKNWSSMVLYNCSHPKNKALTPELVNTQTGAFLHRFMWLEDHEIGSIPFVWNFLVGHNKVVDGDLESYPKSLHYTSGGPWFDAWKDCDFADLWIKEMEEYKRCGGGFECIGDGLECNGLAV</sequence>